<keyword evidence="7" id="KW-1005">Bacterial flagellum biogenesis</keyword>
<keyword evidence="13" id="KW-1185">Reference proteome</keyword>
<dbReference type="PANTHER" id="PTHR34982:SF1">
    <property type="entry name" value="FLAGELLAR ASSEMBLY PROTEIN FLIH"/>
    <property type="match status" value="1"/>
</dbReference>
<reference evidence="13" key="1">
    <citation type="journal article" date="2019" name="Int. J. Syst. Evol. Microbiol.">
        <title>The Global Catalogue of Microorganisms (GCM) 10K type strain sequencing project: providing services to taxonomists for standard genome sequencing and annotation.</title>
        <authorList>
            <consortium name="The Broad Institute Genomics Platform"/>
            <consortium name="The Broad Institute Genome Sequencing Center for Infectious Disease"/>
            <person name="Wu L."/>
            <person name="Ma J."/>
        </authorList>
    </citation>
    <scope>NUCLEOTIDE SEQUENCE [LARGE SCALE GENOMIC DNA]</scope>
    <source>
        <strain evidence="13">JCM 16914</strain>
    </source>
</reference>
<evidence type="ECO:0000256" key="6">
    <source>
        <dbReference type="ARBA" id="ARBA00022490"/>
    </source>
</evidence>
<keyword evidence="12" id="KW-0969">Cilium</keyword>
<sequence>MSDRPGAEFDRDGSWQRWQMGELKQPTRAKDPQPGASQQQRRAAAARKAAEQARQREAEKRQEEYAKLRQQAEEDGYKAGFERGREEGREQGLSEGRQQAQQELEKQLKETLAPLEPLARRFTQALDQLDDSVAQSLVELALSTGKYLAGDALSASPEQVLETVRALLHTEPPLVGQQRLWLHPDDHALVAHHMGDELDAAGWKLQPDAQLARGDCRITSEQGEVDATFESRWQAINARKRTRDSATGASDTDA</sequence>
<feature type="compositionally biased region" description="Low complexity" evidence="10">
    <location>
        <begin position="93"/>
        <end position="102"/>
    </location>
</feature>
<evidence type="ECO:0000313" key="13">
    <source>
        <dbReference type="Proteomes" id="UP001500133"/>
    </source>
</evidence>
<dbReference type="EMBL" id="BAAAZT010000007">
    <property type="protein sequence ID" value="GAA3893729.1"/>
    <property type="molecule type" value="Genomic_DNA"/>
</dbReference>
<evidence type="ECO:0000256" key="5">
    <source>
        <dbReference type="ARBA" id="ARBA00022448"/>
    </source>
</evidence>
<feature type="compositionally biased region" description="Basic and acidic residues" evidence="10">
    <location>
        <begin position="1"/>
        <end position="14"/>
    </location>
</feature>
<evidence type="ECO:0000256" key="3">
    <source>
        <dbReference type="ARBA" id="ARBA00006602"/>
    </source>
</evidence>
<evidence type="ECO:0000256" key="9">
    <source>
        <dbReference type="ARBA" id="ARBA00023225"/>
    </source>
</evidence>
<name>A0ABP7L5S6_9GAMM</name>
<keyword evidence="5" id="KW-0813">Transport</keyword>
<keyword evidence="12" id="KW-0966">Cell projection</keyword>
<feature type="domain" description="Flagellar assembly protein FliH/Type III secretion system HrpE" evidence="11">
    <location>
        <begin position="111"/>
        <end position="235"/>
    </location>
</feature>
<evidence type="ECO:0000256" key="4">
    <source>
        <dbReference type="ARBA" id="ARBA00016507"/>
    </source>
</evidence>
<dbReference type="InterPro" id="IPR051472">
    <property type="entry name" value="T3SS_Stator/FliH"/>
</dbReference>
<keyword evidence="12" id="KW-0282">Flagellum</keyword>
<dbReference type="InterPro" id="IPR000563">
    <property type="entry name" value="Flag_FliH"/>
</dbReference>
<evidence type="ECO:0000256" key="10">
    <source>
        <dbReference type="SAM" id="MobiDB-lite"/>
    </source>
</evidence>
<keyword evidence="6" id="KW-0963">Cytoplasm</keyword>
<keyword evidence="8" id="KW-0653">Protein transport</keyword>
<dbReference type="RefSeq" id="WP_344701230.1">
    <property type="nucleotide sequence ID" value="NZ_BAAAZT010000007.1"/>
</dbReference>
<dbReference type="PANTHER" id="PTHR34982">
    <property type="entry name" value="YOP PROTEINS TRANSLOCATION PROTEIN L"/>
    <property type="match status" value="1"/>
</dbReference>
<feature type="compositionally biased region" description="Basic and acidic residues" evidence="10">
    <location>
        <begin position="48"/>
        <end position="92"/>
    </location>
</feature>
<protein>
    <recommendedName>
        <fullName evidence="4">Flagellar assembly protein FliH</fullName>
    </recommendedName>
</protein>
<evidence type="ECO:0000313" key="12">
    <source>
        <dbReference type="EMBL" id="GAA3893729.1"/>
    </source>
</evidence>
<dbReference type="PRINTS" id="PR01003">
    <property type="entry name" value="FLGFLIH"/>
</dbReference>
<gene>
    <name evidence="12" type="primary">fliH</name>
    <name evidence="12" type="ORF">GCM10022228_01090</name>
</gene>
<comment type="function">
    <text evidence="1">Needed for flagellar regrowth and assembly.</text>
</comment>
<accession>A0ABP7L5S6</accession>
<feature type="compositionally biased region" description="Low complexity" evidence="10">
    <location>
        <begin position="38"/>
        <end position="47"/>
    </location>
</feature>
<comment type="subcellular location">
    <subcellularLocation>
        <location evidence="2">Cytoplasm</location>
    </subcellularLocation>
</comment>
<dbReference type="Pfam" id="PF02108">
    <property type="entry name" value="FliH"/>
    <property type="match status" value="1"/>
</dbReference>
<feature type="region of interest" description="Disordered" evidence="10">
    <location>
        <begin position="1"/>
        <end position="103"/>
    </location>
</feature>
<evidence type="ECO:0000256" key="7">
    <source>
        <dbReference type="ARBA" id="ARBA00022795"/>
    </source>
</evidence>
<evidence type="ECO:0000259" key="11">
    <source>
        <dbReference type="Pfam" id="PF02108"/>
    </source>
</evidence>
<dbReference type="InterPro" id="IPR018035">
    <property type="entry name" value="Flagellar_FliH/T3SS_HrpE"/>
</dbReference>
<comment type="similarity">
    <text evidence="3">Belongs to the FliH family.</text>
</comment>
<evidence type="ECO:0000256" key="1">
    <source>
        <dbReference type="ARBA" id="ARBA00003041"/>
    </source>
</evidence>
<keyword evidence="9" id="KW-1006">Bacterial flagellum protein export</keyword>
<evidence type="ECO:0000256" key="2">
    <source>
        <dbReference type="ARBA" id="ARBA00004496"/>
    </source>
</evidence>
<evidence type="ECO:0000256" key="8">
    <source>
        <dbReference type="ARBA" id="ARBA00022927"/>
    </source>
</evidence>
<dbReference type="Proteomes" id="UP001500133">
    <property type="component" value="Unassembled WGS sequence"/>
</dbReference>
<comment type="caution">
    <text evidence="12">The sequence shown here is derived from an EMBL/GenBank/DDBJ whole genome shotgun (WGS) entry which is preliminary data.</text>
</comment>
<organism evidence="12 13">
    <name type="scientific">Halomonas cibimaris</name>
    <dbReference type="NCBI Taxonomy" id="657012"/>
    <lineage>
        <taxon>Bacteria</taxon>
        <taxon>Pseudomonadati</taxon>
        <taxon>Pseudomonadota</taxon>
        <taxon>Gammaproteobacteria</taxon>
        <taxon>Oceanospirillales</taxon>
        <taxon>Halomonadaceae</taxon>
        <taxon>Halomonas</taxon>
    </lineage>
</organism>
<proteinExistence type="inferred from homology"/>